<keyword evidence="8" id="KW-1185">Reference proteome</keyword>
<keyword evidence="3 5" id="KW-1133">Transmembrane helix</keyword>
<evidence type="ECO:0000256" key="4">
    <source>
        <dbReference type="ARBA" id="ARBA00023136"/>
    </source>
</evidence>
<dbReference type="InterPro" id="IPR052954">
    <property type="entry name" value="GPCR-Ligand_Int"/>
</dbReference>
<organism evidence="7 8">
    <name type="scientific">Batillaria attramentaria</name>
    <dbReference type="NCBI Taxonomy" id="370345"/>
    <lineage>
        <taxon>Eukaryota</taxon>
        <taxon>Metazoa</taxon>
        <taxon>Spiralia</taxon>
        <taxon>Lophotrochozoa</taxon>
        <taxon>Mollusca</taxon>
        <taxon>Gastropoda</taxon>
        <taxon>Caenogastropoda</taxon>
        <taxon>Sorbeoconcha</taxon>
        <taxon>Cerithioidea</taxon>
        <taxon>Batillariidae</taxon>
        <taxon>Batillaria</taxon>
    </lineage>
</organism>
<dbReference type="InterPro" id="IPR000276">
    <property type="entry name" value="GPCR_Rhodpsn"/>
</dbReference>
<protein>
    <recommendedName>
        <fullName evidence="6">G-protein coupled receptors family 1 profile domain-containing protein</fullName>
    </recommendedName>
</protein>
<dbReference type="AlphaFoldDB" id="A0ABD0LP03"/>
<evidence type="ECO:0000256" key="5">
    <source>
        <dbReference type="SAM" id="Phobius"/>
    </source>
</evidence>
<dbReference type="PANTHER" id="PTHR46641:SF2">
    <property type="entry name" value="FMRFAMIDE RECEPTOR"/>
    <property type="match status" value="1"/>
</dbReference>
<dbReference type="Gene3D" id="1.20.1070.10">
    <property type="entry name" value="Rhodopsin 7-helix transmembrane proteins"/>
    <property type="match status" value="1"/>
</dbReference>
<dbReference type="Proteomes" id="UP001519460">
    <property type="component" value="Unassembled WGS sequence"/>
</dbReference>
<evidence type="ECO:0000313" key="7">
    <source>
        <dbReference type="EMBL" id="KAK7501394.1"/>
    </source>
</evidence>
<feature type="transmembrane region" description="Helical" evidence="5">
    <location>
        <begin position="295"/>
        <end position="316"/>
    </location>
</feature>
<comment type="caution">
    <text evidence="7">The sequence shown here is derived from an EMBL/GenBank/DDBJ whole genome shotgun (WGS) entry which is preliminary data.</text>
</comment>
<feature type="transmembrane region" description="Helical" evidence="5">
    <location>
        <begin position="328"/>
        <end position="355"/>
    </location>
</feature>
<dbReference type="PANTHER" id="PTHR46641">
    <property type="entry name" value="FMRFAMIDE RECEPTOR-RELATED"/>
    <property type="match status" value="1"/>
</dbReference>
<sequence length="388" mass="42560">MEPTLPLSSYSFLPDTDNTTSNLVTFSSDISESQPEVSRVGRVQPLSLIRTSENNAPHLIYTPLILDIIGVCAELSRGNKNAVLLSHYVQISLSVPGVAFAVLALIVCCQGCKSLRASLRIQSAFLALYDAVYQVLATAVSVSAALGVMTGPSINVLRIVQQVSGWGAAYTVLDITVERCLAICWPLRAHVIFTSAFAWKRAVVVFVTGICFSVPRVLDEIFDYSLSMSCQEQQPLTTFGIVYRLYITALLLYLLPFFAVAVANAVLACKLCRYRQNSAAAQTTTDNSGRELSRLVLMISVWYVVCMFAPSVFFLVRLTDVKVLDADILLRVALVADTSIVLNASLNFLFYFLFWGHFRRLFIEKACRGSCPAVLLRSSGSFSPPTVS</sequence>
<comment type="subcellular location">
    <subcellularLocation>
        <location evidence="1">Membrane</location>
    </subcellularLocation>
</comment>
<feature type="transmembrane region" description="Helical" evidence="5">
    <location>
        <begin position="245"/>
        <end position="267"/>
    </location>
</feature>
<reference evidence="7 8" key="1">
    <citation type="journal article" date="2023" name="Sci. Data">
        <title>Genome assembly of the Korean intertidal mud-creeper Batillaria attramentaria.</title>
        <authorList>
            <person name="Patra A.K."/>
            <person name="Ho P.T."/>
            <person name="Jun S."/>
            <person name="Lee S.J."/>
            <person name="Kim Y."/>
            <person name="Won Y.J."/>
        </authorList>
    </citation>
    <scope>NUCLEOTIDE SEQUENCE [LARGE SCALE GENOMIC DNA]</scope>
    <source>
        <strain evidence="7">Wonlab-2016</strain>
    </source>
</reference>
<dbReference type="PROSITE" id="PS00237">
    <property type="entry name" value="G_PROTEIN_RECEP_F1_1"/>
    <property type="match status" value="1"/>
</dbReference>
<evidence type="ECO:0000256" key="1">
    <source>
        <dbReference type="ARBA" id="ARBA00004370"/>
    </source>
</evidence>
<feature type="transmembrane region" description="Helical" evidence="5">
    <location>
        <begin position="88"/>
        <end position="112"/>
    </location>
</feature>
<dbReference type="PROSITE" id="PS50262">
    <property type="entry name" value="G_PROTEIN_RECEP_F1_2"/>
    <property type="match status" value="1"/>
</dbReference>
<evidence type="ECO:0000259" key="6">
    <source>
        <dbReference type="PROSITE" id="PS50262"/>
    </source>
</evidence>
<dbReference type="Pfam" id="PF00001">
    <property type="entry name" value="7tm_1"/>
    <property type="match status" value="1"/>
</dbReference>
<accession>A0ABD0LP03</accession>
<name>A0ABD0LP03_9CAEN</name>
<evidence type="ECO:0000256" key="3">
    <source>
        <dbReference type="ARBA" id="ARBA00022989"/>
    </source>
</evidence>
<evidence type="ECO:0000256" key="2">
    <source>
        <dbReference type="ARBA" id="ARBA00022692"/>
    </source>
</evidence>
<dbReference type="SUPFAM" id="SSF81321">
    <property type="entry name" value="Family A G protein-coupled receptor-like"/>
    <property type="match status" value="1"/>
</dbReference>
<evidence type="ECO:0000313" key="8">
    <source>
        <dbReference type="Proteomes" id="UP001519460"/>
    </source>
</evidence>
<dbReference type="GO" id="GO:0016020">
    <property type="term" value="C:membrane"/>
    <property type="evidence" value="ECO:0007669"/>
    <property type="project" value="UniProtKB-SubCell"/>
</dbReference>
<proteinExistence type="predicted"/>
<keyword evidence="4 5" id="KW-0472">Membrane</keyword>
<keyword evidence="2 5" id="KW-0812">Transmembrane</keyword>
<feature type="transmembrane region" description="Helical" evidence="5">
    <location>
        <begin position="124"/>
        <end position="148"/>
    </location>
</feature>
<dbReference type="InterPro" id="IPR017452">
    <property type="entry name" value="GPCR_Rhodpsn_7TM"/>
</dbReference>
<gene>
    <name evidence="7" type="ORF">BaRGS_00007519</name>
</gene>
<dbReference type="EMBL" id="JACVVK020000032">
    <property type="protein sequence ID" value="KAK7501394.1"/>
    <property type="molecule type" value="Genomic_DNA"/>
</dbReference>
<feature type="domain" description="G-protein coupled receptors family 1 profile" evidence="6">
    <location>
        <begin position="97"/>
        <end position="351"/>
    </location>
</feature>